<dbReference type="PROSITE" id="PS50932">
    <property type="entry name" value="HTH_LACI_2"/>
    <property type="match status" value="1"/>
</dbReference>
<comment type="caution">
    <text evidence="5">The sequence shown here is derived from an EMBL/GenBank/DDBJ whole genome shotgun (WGS) entry which is preliminary data.</text>
</comment>
<dbReference type="SMART" id="SM00354">
    <property type="entry name" value="HTH_LACI"/>
    <property type="match status" value="1"/>
</dbReference>
<sequence length="345" mass="37215">MQDEAIRWGPATLADVARRADVSKSTVSRALSNDPTLNIRDETRLRIKAAAHELGYMPNSNARSLRLARSWCVAFVVPELQNPVFGQTIDGAHRAAADRGYSMLIAPVEASPAHDELARNIVLGSRVDGILLNTLEYPKFLADTSALQARMVLVNRQTGADGEHCVLLDNEAGARLAVQELAKLGHRRIAYMPTSSVSWVSQRRREGYHLGMKAVGLEGEERIMPECEADLAAAEACAAEILASPNRPTAIVAWNILLAVGVTRAARRLGIAVPEDLSVISLNDSSAAQMMTPQVSAVRLPLFQLGWQAACLLIDLIEGKPVAPEPVVLTPECVILRETTGPAPS</sequence>
<evidence type="ECO:0000256" key="3">
    <source>
        <dbReference type="ARBA" id="ARBA00023163"/>
    </source>
</evidence>
<dbReference type="PANTHER" id="PTHR30146">
    <property type="entry name" value="LACI-RELATED TRANSCRIPTIONAL REPRESSOR"/>
    <property type="match status" value="1"/>
</dbReference>
<dbReference type="InterPro" id="IPR000843">
    <property type="entry name" value="HTH_LacI"/>
</dbReference>
<dbReference type="AlphaFoldDB" id="A0A8B2NNP9"/>
<keyword evidence="3" id="KW-0804">Transcription</keyword>
<dbReference type="SUPFAM" id="SSF53822">
    <property type="entry name" value="Periplasmic binding protein-like I"/>
    <property type="match status" value="1"/>
</dbReference>
<keyword evidence="1" id="KW-0805">Transcription regulation</keyword>
<keyword evidence="6" id="KW-1185">Reference proteome</keyword>
<dbReference type="SUPFAM" id="SSF47413">
    <property type="entry name" value="lambda repressor-like DNA-binding domains"/>
    <property type="match status" value="1"/>
</dbReference>
<dbReference type="GO" id="GO:0003700">
    <property type="term" value="F:DNA-binding transcription factor activity"/>
    <property type="evidence" value="ECO:0007669"/>
    <property type="project" value="TreeGrafter"/>
</dbReference>
<dbReference type="Pfam" id="PF13377">
    <property type="entry name" value="Peripla_BP_3"/>
    <property type="match status" value="1"/>
</dbReference>
<dbReference type="InterPro" id="IPR046335">
    <property type="entry name" value="LacI/GalR-like_sensor"/>
</dbReference>
<protein>
    <submittedName>
        <fullName evidence="5">LacI family transcriptional regulator</fullName>
    </submittedName>
</protein>
<dbReference type="CDD" id="cd01392">
    <property type="entry name" value="HTH_LacI"/>
    <property type="match status" value="1"/>
</dbReference>
<dbReference type="CDD" id="cd06267">
    <property type="entry name" value="PBP1_LacI_sugar_binding-like"/>
    <property type="match status" value="1"/>
</dbReference>
<gene>
    <name evidence="5" type="ORF">DLJ53_08835</name>
</gene>
<dbReference type="InterPro" id="IPR028082">
    <property type="entry name" value="Peripla_BP_I"/>
</dbReference>
<dbReference type="PANTHER" id="PTHR30146:SF109">
    <property type="entry name" value="HTH-TYPE TRANSCRIPTIONAL REGULATOR GALS"/>
    <property type="match status" value="1"/>
</dbReference>
<dbReference type="InterPro" id="IPR010982">
    <property type="entry name" value="Lambda_DNA-bd_dom_sf"/>
</dbReference>
<name>A0A8B2NNP9_9HYPH</name>
<organism evidence="5 6">
    <name type="scientific">Acuticoccus sediminis</name>
    <dbReference type="NCBI Taxonomy" id="2184697"/>
    <lineage>
        <taxon>Bacteria</taxon>
        <taxon>Pseudomonadati</taxon>
        <taxon>Pseudomonadota</taxon>
        <taxon>Alphaproteobacteria</taxon>
        <taxon>Hyphomicrobiales</taxon>
        <taxon>Amorphaceae</taxon>
        <taxon>Acuticoccus</taxon>
    </lineage>
</organism>
<dbReference type="EMBL" id="QHHQ01000002">
    <property type="protein sequence ID" value="RAI01525.1"/>
    <property type="molecule type" value="Genomic_DNA"/>
</dbReference>
<dbReference type="Gene3D" id="3.40.50.2300">
    <property type="match status" value="2"/>
</dbReference>
<dbReference type="Gene3D" id="1.10.260.40">
    <property type="entry name" value="lambda repressor-like DNA-binding domains"/>
    <property type="match status" value="1"/>
</dbReference>
<accession>A0A8B2NNP9</accession>
<evidence type="ECO:0000313" key="5">
    <source>
        <dbReference type="EMBL" id="RAI01525.1"/>
    </source>
</evidence>
<dbReference type="OrthoDB" id="234496at2"/>
<dbReference type="RefSeq" id="WP_111344416.1">
    <property type="nucleotide sequence ID" value="NZ_QHHQ01000002.1"/>
</dbReference>
<feature type="domain" description="HTH lacI-type" evidence="4">
    <location>
        <begin position="11"/>
        <end position="67"/>
    </location>
</feature>
<dbReference type="Proteomes" id="UP000249590">
    <property type="component" value="Unassembled WGS sequence"/>
</dbReference>
<keyword evidence="2" id="KW-0238">DNA-binding</keyword>
<dbReference type="PROSITE" id="PS00356">
    <property type="entry name" value="HTH_LACI_1"/>
    <property type="match status" value="1"/>
</dbReference>
<evidence type="ECO:0000256" key="1">
    <source>
        <dbReference type="ARBA" id="ARBA00023015"/>
    </source>
</evidence>
<reference evidence="5 6" key="1">
    <citation type="submission" date="2018-05" db="EMBL/GenBank/DDBJ databases">
        <title>Acuticoccus sediminis sp. nov., isolated from deep-sea sediment of Indian Ocean.</title>
        <authorList>
            <person name="Liu X."/>
            <person name="Lai Q."/>
            <person name="Du Y."/>
            <person name="Sun F."/>
            <person name="Zhang X."/>
            <person name="Wang S."/>
            <person name="Shao Z."/>
        </authorList>
    </citation>
    <scope>NUCLEOTIDE SEQUENCE [LARGE SCALE GENOMIC DNA]</scope>
    <source>
        <strain evidence="5 6">PTG4-2</strain>
    </source>
</reference>
<dbReference type="Pfam" id="PF00356">
    <property type="entry name" value="LacI"/>
    <property type="match status" value="1"/>
</dbReference>
<proteinExistence type="predicted"/>
<evidence type="ECO:0000256" key="2">
    <source>
        <dbReference type="ARBA" id="ARBA00023125"/>
    </source>
</evidence>
<dbReference type="GO" id="GO:0000976">
    <property type="term" value="F:transcription cis-regulatory region binding"/>
    <property type="evidence" value="ECO:0007669"/>
    <property type="project" value="TreeGrafter"/>
</dbReference>
<evidence type="ECO:0000313" key="6">
    <source>
        <dbReference type="Proteomes" id="UP000249590"/>
    </source>
</evidence>
<evidence type="ECO:0000259" key="4">
    <source>
        <dbReference type="PROSITE" id="PS50932"/>
    </source>
</evidence>